<feature type="active site" evidence="6">
    <location>
        <position position="121"/>
    </location>
</feature>
<dbReference type="InterPro" id="IPR036286">
    <property type="entry name" value="LexA/Signal_pep-like_sf"/>
</dbReference>
<reference evidence="9" key="1">
    <citation type="submission" date="2023-03" db="EMBL/GenBank/DDBJ databases">
        <title>Stygiobacter electus gen. nov., sp. nov., facultatively anaerobic thermotolerant bacterium of the class Ignavibacteria from a well of Yessentuki mineral water deposit.</title>
        <authorList>
            <person name="Podosokorskaya O.A."/>
            <person name="Elcheninov A.G."/>
            <person name="Petrova N.F."/>
            <person name="Zavarzina D.G."/>
            <person name="Kublanov I.V."/>
            <person name="Merkel A.Y."/>
        </authorList>
    </citation>
    <scope>NUCLEOTIDE SEQUENCE</scope>
    <source>
        <strain evidence="9">09-Me</strain>
    </source>
</reference>
<dbReference type="GO" id="GO:0016020">
    <property type="term" value="C:membrane"/>
    <property type="evidence" value="ECO:0007669"/>
    <property type="project" value="UniProtKB-SubCell"/>
</dbReference>
<dbReference type="InterPro" id="IPR019758">
    <property type="entry name" value="Pept_S26A_signal_pept_1_CS"/>
</dbReference>
<dbReference type="Proteomes" id="UP001221302">
    <property type="component" value="Unassembled WGS sequence"/>
</dbReference>
<dbReference type="GO" id="GO:0009003">
    <property type="term" value="F:signal peptidase activity"/>
    <property type="evidence" value="ECO:0007669"/>
    <property type="project" value="UniProtKB-EC"/>
</dbReference>
<evidence type="ECO:0000256" key="6">
    <source>
        <dbReference type="PIRSR" id="PIRSR600223-1"/>
    </source>
</evidence>
<dbReference type="EMBL" id="JARGDL010000010">
    <property type="protein sequence ID" value="MDF1612139.1"/>
    <property type="molecule type" value="Genomic_DNA"/>
</dbReference>
<organism evidence="9 10">
    <name type="scientific">Stygiobacter electus</name>
    <dbReference type="NCBI Taxonomy" id="3032292"/>
    <lineage>
        <taxon>Bacteria</taxon>
        <taxon>Pseudomonadati</taxon>
        <taxon>Ignavibacteriota</taxon>
        <taxon>Ignavibacteria</taxon>
        <taxon>Ignavibacteriales</taxon>
        <taxon>Melioribacteraceae</taxon>
        <taxon>Stygiobacter</taxon>
    </lineage>
</organism>
<sequence length="300" mass="34385">MKEKSEEKKNVIKSSKQKFWEFWRNLFWAAIAALLIKTFLIETSRVPTGSMESTIKVGDFLFVNKFIYGSSSPRTIPFTSVVLPYFQLPAIKEPERGDIVVFEYPGDRDELKPVEIVNYVKRCIGVPGDTIYIDNKVVFVNGKEAPRPANIQYINNYVSPKGVANPRIFPAGSNFNEDNYGPIVVPKKGDVIELTPENIEAWRTIIDREFGERVVTLEGDQVLIKGKPTNKYTIQKDYYFMMGDNRDDSADSRFWGFVPRDKVVGQAFMVYWSWDPSIPFSDLFNLLGSVRINRIAKIVH</sequence>
<evidence type="ECO:0000259" key="8">
    <source>
        <dbReference type="Pfam" id="PF10502"/>
    </source>
</evidence>
<dbReference type="EC" id="3.4.21.89" evidence="3 7"/>
<evidence type="ECO:0000256" key="2">
    <source>
        <dbReference type="ARBA" id="ARBA00009370"/>
    </source>
</evidence>
<evidence type="ECO:0000256" key="4">
    <source>
        <dbReference type="ARBA" id="ARBA00019232"/>
    </source>
</evidence>
<keyword evidence="5 7" id="KW-0378">Hydrolase</keyword>
<dbReference type="InterPro" id="IPR000223">
    <property type="entry name" value="Pept_S26A_signal_pept_1"/>
</dbReference>
<dbReference type="InterPro" id="IPR019533">
    <property type="entry name" value="Peptidase_S26"/>
</dbReference>
<comment type="caution">
    <text evidence="9">The sequence shown here is derived from an EMBL/GenBank/DDBJ whole genome shotgun (WGS) entry which is preliminary data.</text>
</comment>
<evidence type="ECO:0000256" key="5">
    <source>
        <dbReference type="ARBA" id="ARBA00022801"/>
    </source>
</evidence>
<evidence type="ECO:0000256" key="7">
    <source>
        <dbReference type="RuleBase" id="RU362042"/>
    </source>
</evidence>
<keyword evidence="7" id="KW-0645">Protease</keyword>
<dbReference type="GO" id="GO:0004252">
    <property type="term" value="F:serine-type endopeptidase activity"/>
    <property type="evidence" value="ECO:0007669"/>
    <property type="project" value="InterPro"/>
</dbReference>
<comment type="subcellular location">
    <subcellularLocation>
        <location evidence="7">Membrane</location>
        <topology evidence="7">Single-pass type II membrane protein</topology>
    </subcellularLocation>
</comment>
<dbReference type="CDD" id="cd06530">
    <property type="entry name" value="S26_SPase_I"/>
    <property type="match status" value="1"/>
</dbReference>
<feature type="active site" evidence="6">
    <location>
        <position position="50"/>
    </location>
</feature>
<keyword evidence="10" id="KW-1185">Reference proteome</keyword>
<proteinExistence type="inferred from homology"/>
<dbReference type="NCBIfam" id="TIGR02227">
    <property type="entry name" value="sigpep_I_bact"/>
    <property type="match status" value="1"/>
</dbReference>
<evidence type="ECO:0000256" key="1">
    <source>
        <dbReference type="ARBA" id="ARBA00000677"/>
    </source>
</evidence>
<comment type="catalytic activity">
    <reaction evidence="1 7">
        <text>Cleavage of hydrophobic, N-terminal signal or leader sequences from secreted and periplasmic proteins.</text>
        <dbReference type="EC" id="3.4.21.89"/>
    </reaction>
</comment>
<keyword evidence="7" id="KW-0472">Membrane</keyword>
<feature type="transmembrane region" description="Helical" evidence="7">
    <location>
        <begin position="21"/>
        <end position="41"/>
    </location>
</feature>
<keyword evidence="7" id="KW-1133">Transmembrane helix</keyword>
<dbReference type="PANTHER" id="PTHR43390">
    <property type="entry name" value="SIGNAL PEPTIDASE I"/>
    <property type="match status" value="1"/>
</dbReference>
<protein>
    <recommendedName>
        <fullName evidence="4 7">Signal peptidase I</fullName>
        <ecNumber evidence="3 7">3.4.21.89</ecNumber>
    </recommendedName>
</protein>
<dbReference type="Pfam" id="PF10502">
    <property type="entry name" value="Peptidase_S26"/>
    <property type="match status" value="1"/>
</dbReference>
<evidence type="ECO:0000313" key="10">
    <source>
        <dbReference type="Proteomes" id="UP001221302"/>
    </source>
</evidence>
<dbReference type="PROSITE" id="PS00761">
    <property type="entry name" value="SPASE_I_3"/>
    <property type="match status" value="1"/>
</dbReference>
<keyword evidence="7" id="KW-0812">Transmembrane</keyword>
<dbReference type="PRINTS" id="PR00727">
    <property type="entry name" value="LEADERPTASE"/>
</dbReference>
<dbReference type="PANTHER" id="PTHR43390:SF1">
    <property type="entry name" value="CHLOROPLAST PROCESSING PEPTIDASE"/>
    <property type="match status" value="1"/>
</dbReference>
<evidence type="ECO:0000313" key="9">
    <source>
        <dbReference type="EMBL" id="MDF1612139.1"/>
    </source>
</evidence>
<dbReference type="Gene3D" id="2.10.109.10">
    <property type="entry name" value="Umud Fragment, subunit A"/>
    <property type="match status" value="2"/>
</dbReference>
<accession>A0AAE3P0M6</accession>
<name>A0AAE3P0M6_9BACT</name>
<dbReference type="GO" id="GO:0006465">
    <property type="term" value="P:signal peptide processing"/>
    <property type="evidence" value="ECO:0007669"/>
    <property type="project" value="InterPro"/>
</dbReference>
<comment type="similarity">
    <text evidence="2 7">Belongs to the peptidase S26 family.</text>
</comment>
<evidence type="ECO:0000256" key="3">
    <source>
        <dbReference type="ARBA" id="ARBA00013208"/>
    </source>
</evidence>
<dbReference type="RefSeq" id="WP_321535907.1">
    <property type="nucleotide sequence ID" value="NZ_JARGDL010000010.1"/>
</dbReference>
<gene>
    <name evidence="9" type="primary">lepB</name>
    <name evidence="9" type="ORF">P0M35_08250</name>
</gene>
<dbReference type="SUPFAM" id="SSF51306">
    <property type="entry name" value="LexA/Signal peptidase"/>
    <property type="match status" value="1"/>
</dbReference>
<feature type="domain" description="Peptidase S26" evidence="8">
    <location>
        <begin position="21"/>
        <end position="272"/>
    </location>
</feature>
<dbReference type="AlphaFoldDB" id="A0AAE3P0M6"/>